<dbReference type="EMBL" id="UINC01039633">
    <property type="protein sequence ID" value="SVB38404.1"/>
    <property type="molecule type" value="Genomic_DNA"/>
</dbReference>
<accession>A0A382DK80</accession>
<evidence type="ECO:0000313" key="1">
    <source>
        <dbReference type="EMBL" id="SVB38404.1"/>
    </source>
</evidence>
<dbReference type="InterPro" id="IPR036661">
    <property type="entry name" value="Luciferase-like_sf"/>
</dbReference>
<organism evidence="1">
    <name type="scientific">marine metagenome</name>
    <dbReference type="NCBI Taxonomy" id="408172"/>
    <lineage>
        <taxon>unclassified sequences</taxon>
        <taxon>metagenomes</taxon>
        <taxon>ecological metagenomes</taxon>
    </lineage>
</organism>
<protein>
    <recommendedName>
        <fullName evidence="2">Luciferase-like domain-containing protein</fullName>
    </recommendedName>
</protein>
<reference evidence="1" key="1">
    <citation type="submission" date="2018-05" db="EMBL/GenBank/DDBJ databases">
        <authorList>
            <person name="Lanie J.A."/>
            <person name="Ng W.-L."/>
            <person name="Kazmierczak K.M."/>
            <person name="Andrzejewski T.M."/>
            <person name="Davidsen T.M."/>
            <person name="Wayne K.J."/>
            <person name="Tettelin H."/>
            <person name="Glass J.I."/>
            <person name="Rusch D."/>
            <person name="Podicherti R."/>
            <person name="Tsui H.-C.T."/>
            <person name="Winkler M.E."/>
        </authorList>
    </citation>
    <scope>NUCLEOTIDE SEQUENCE</scope>
</reference>
<dbReference type="GO" id="GO:0016705">
    <property type="term" value="F:oxidoreductase activity, acting on paired donors, with incorporation or reduction of molecular oxygen"/>
    <property type="evidence" value="ECO:0007669"/>
    <property type="project" value="InterPro"/>
</dbReference>
<dbReference type="Gene3D" id="3.20.20.30">
    <property type="entry name" value="Luciferase-like domain"/>
    <property type="match status" value="1"/>
</dbReference>
<gene>
    <name evidence="1" type="ORF">METZ01_LOCUS191258</name>
</gene>
<sequence length="79" mass="9084">MITKFDAFYGGHVEIDNYGFQGTPVDDRWLSDEHLSTALDIAKQFSISMDRNGFDTLWLSEHHFQREGYGCIPNIPMLS</sequence>
<feature type="non-terminal residue" evidence="1">
    <location>
        <position position="79"/>
    </location>
</feature>
<proteinExistence type="predicted"/>
<dbReference type="AlphaFoldDB" id="A0A382DK80"/>
<name>A0A382DK80_9ZZZZ</name>
<evidence type="ECO:0008006" key="2">
    <source>
        <dbReference type="Google" id="ProtNLM"/>
    </source>
</evidence>